<gene>
    <name evidence="3" type="ORF">NDES1114_LOCUS19088</name>
</gene>
<evidence type="ECO:0000259" key="2">
    <source>
        <dbReference type="PROSITE" id="PS50076"/>
    </source>
</evidence>
<feature type="compositionally biased region" description="Basic and acidic residues" evidence="1">
    <location>
        <begin position="170"/>
        <end position="180"/>
    </location>
</feature>
<sequence length="489" mass="52913">MADDERQDANNADAAAAAENAMSKVTIFSTRRPQHFAAGVSSGLKNFARGVAGGAASLVAMPVVGYKQEGAKGAAKGFGLGVLSCAAMSLAGATTGAVQIVRGAYNTPEAVREQAACEKLWHPNRREWVTVRLAAMLQEQPADDSDIIKTARARKVRLGPDADDDGTSDDANRAHDAAVEADRSSLPSYYDVLEVPKAATASEIKKAYAKAALKHHPDKNVGDASAAERFKAVGEAYRVLSNDITRAEYDRTGKRADAADASQQQTSHMPGLVTHPMQELLGGDAFLPYIGHLYLAVAYFNDLYSFTEAEYNEWQERRCVRAAGHLAGLFDRMQNLKSSDGPDAVKELLVRRTTELLNAGHGRELSKLLAERLALVADKYRSMADGNVLKRGASSLEELRQSAVGATETAAAAYKTVRTMVQHKQLTSDDVVPMLLRLASSDIAATVDLAAMYVVYDHSVSKDERWTRAENMAAFADFLYNRCAPQRIE</sequence>
<reference evidence="3" key="1">
    <citation type="submission" date="2021-01" db="EMBL/GenBank/DDBJ databases">
        <authorList>
            <person name="Corre E."/>
            <person name="Pelletier E."/>
            <person name="Niang G."/>
            <person name="Scheremetjew M."/>
            <person name="Finn R."/>
            <person name="Kale V."/>
            <person name="Holt S."/>
            <person name="Cochrane G."/>
            <person name="Meng A."/>
            <person name="Brown T."/>
            <person name="Cohen L."/>
        </authorList>
    </citation>
    <scope>NUCLEOTIDE SEQUENCE</scope>
    <source>
        <strain evidence="3">CCAP 1951/1</strain>
    </source>
</reference>
<dbReference type="InterPro" id="IPR036869">
    <property type="entry name" value="J_dom_sf"/>
</dbReference>
<dbReference type="PANTHER" id="PTHR44094:SF8">
    <property type="entry name" value="DNAJ HEAT SHOCK N-TERMINAL DOMAIN-CONTAINING PROTEIN-RELATED"/>
    <property type="match status" value="1"/>
</dbReference>
<dbReference type="Pfam" id="PF00226">
    <property type="entry name" value="DnaJ"/>
    <property type="match status" value="1"/>
</dbReference>
<dbReference type="PANTHER" id="PTHR44094">
    <property type="entry name" value="DNAJ HEAT SHOCK N-TERMINAL DOMAIN-CONTAINING PROTEIN"/>
    <property type="match status" value="1"/>
</dbReference>
<dbReference type="InterPro" id="IPR001623">
    <property type="entry name" value="DnaJ_domain"/>
</dbReference>
<evidence type="ECO:0000313" key="3">
    <source>
        <dbReference type="EMBL" id="CAD9124444.1"/>
    </source>
</evidence>
<feature type="region of interest" description="Disordered" evidence="1">
    <location>
        <begin position="158"/>
        <end position="180"/>
    </location>
</feature>
<dbReference type="SMART" id="SM00271">
    <property type="entry name" value="DnaJ"/>
    <property type="match status" value="1"/>
</dbReference>
<proteinExistence type="predicted"/>
<dbReference type="SUPFAM" id="SSF46565">
    <property type="entry name" value="Chaperone J-domain"/>
    <property type="match status" value="1"/>
</dbReference>
<dbReference type="CDD" id="cd06257">
    <property type="entry name" value="DnaJ"/>
    <property type="match status" value="1"/>
</dbReference>
<organism evidence="3">
    <name type="scientific">Neobodo designis</name>
    <name type="common">Flagellated protozoan</name>
    <name type="synonym">Bodo designis</name>
    <dbReference type="NCBI Taxonomy" id="312471"/>
    <lineage>
        <taxon>Eukaryota</taxon>
        <taxon>Discoba</taxon>
        <taxon>Euglenozoa</taxon>
        <taxon>Kinetoplastea</taxon>
        <taxon>Metakinetoplastina</taxon>
        <taxon>Neobodonida</taxon>
        <taxon>Neobodo</taxon>
    </lineage>
</organism>
<evidence type="ECO:0000256" key="1">
    <source>
        <dbReference type="SAM" id="MobiDB-lite"/>
    </source>
</evidence>
<name>A0A7S1Q9M7_NEODS</name>
<feature type="domain" description="J" evidence="2">
    <location>
        <begin position="188"/>
        <end position="253"/>
    </location>
</feature>
<dbReference type="InterPro" id="IPR052423">
    <property type="entry name" value="EMIR"/>
</dbReference>
<dbReference type="PROSITE" id="PS50076">
    <property type="entry name" value="DNAJ_2"/>
    <property type="match status" value="1"/>
</dbReference>
<accession>A0A7S1Q9M7</accession>
<dbReference type="PRINTS" id="PR00625">
    <property type="entry name" value="JDOMAIN"/>
</dbReference>
<dbReference type="EMBL" id="HBGF01028814">
    <property type="protein sequence ID" value="CAD9124444.1"/>
    <property type="molecule type" value="Transcribed_RNA"/>
</dbReference>
<protein>
    <recommendedName>
        <fullName evidence="2">J domain-containing protein</fullName>
    </recommendedName>
</protein>
<dbReference type="Gene3D" id="1.10.287.110">
    <property type="entry name" value="DnaJ domain"/>
    <property type="match status" value="1"/>
</dbReference>
<dbReference type="AlphaFoldDB" id="A0A7S1Q9M7"/>